<organism evidence="2 3">
    <name type="scientific">Plectonema radiosum NIES-515</name>
    <dbReference type="NCBI Taxonomy" id="2986073"/>
    <lineage>
        <taxon>Bacteria</taxon>
        <taxon>Bacillati</taxon>
        <taxon>Cyanobacteriota</taxon>
        <taxon>Cyanophyceae</taxon>
        <taxon>Oscillatoriophycideae</taxon>
        <taxon>Oscillatoriales</taxon>
        <taxon>Microcoleaceae</taxon>
        <taxon>Plectonema</taxon>
    </lineage>
</organism>
<keyword evidence="1" id="KW-0732">Signal</keyword>
<evidence type="ECO:0000313" key="2">
    <source>
        <dbReference type="EMBL" id="MCV3214090.1"/>
    </source>
</evidence>
<gene>
    <name evidence="2" type="ORF">OGM63_11310</name>
</gene>
<dbReference type="InterPro" id="IPR011250">
    <property type="entry name" value="OMP/PagP_B-barrel"/>
</dbReference>
<comment type="caution">
    <text evidence="2">The sequence shown here is derived from an EMBL/GenBank/DDBJ whole genome shotgun (WGS) entry which is preliminary data.</text>
</comment>
<evidence type="ECO:0000313" key="3">
    <source>
        <dbReference type="Proteomes" id="UP001526143"/>
    </source>
</evidence>
<dbReference type="Proteomes" id="UP001526143">
    <property type="component" value="Unassembled WGS sequence"/>
</dbReference>
<feature type="signal peptide" evidence="1">
    <location>
        <begin position="1"/>
        <end position="31"/>
    </location>
</feature>
<dbReference type="SUPFAM" id="SSF56925">
    <property type="entry name" value="OMPA-like"/>
    <property type="match status" value="1"/>
</dbReference>
<evidence type="ECO:0000256" key="1">
    <source>
        <dbReference type="SAM" id="SignalP"/>
    </source>
</evidence>
<sequence>MKRFIKSFVTISALSSLVVAPIFLSAGQADAETKIGTDASYVGAGVGVGVTNGGQTGDAATFGGNLTGRLKLGDTPFSARGHVLWSDQTTAIIPQVSADVGIAKNTNAFLGVGYSFVEANGKPTPLGNKDGVAVTAGVESEVSKNFLLYSNATLGIDAYKNSSASALSIQSGIGVRFK</sequence>
<reference evidence="2 3" key="1">
    <citation type="submission" date="2022-10" db="EMBL/GenBank/DDBJ databases">
        <title>Identification of biosynthetic pathway for the production of the potent trypsin inhibitor radiosumin.</title>
        <authorList>
            <person name="Fewer D.P."/>
            <person name="Delbaje E."/>
            <person name="Ouyang X."/>
            <person name="Agostino P.D."/>
            <person name="Wahlsten M."/>
            <person name="Jokela J."/>
            <person name="Permi P."/>
            <person name="Haapaniemi E."/>
            <person name="Koistinen H."/>
        </authorList>
    </citation>
    <scope>NUCLEOTIDE SEQUENCE [LARGE SCALE GENOMIC DNA]</scope>
    <source>
        <strain evidence="2 3">NIES-515</strain>
    </source>
</reference>
<accession>A0ABT3AYN4</accession>
<keyword evidence="3" id="KW-1185">Reference proteome</keyword>
<dbReference type="EMBL" id="JAOWRF010000171">
    <property type="protein sequence ID" value="MCV3214090.1"/>
    <property type="molecule type" value="Genomic_DNA"/>
</dbReference>
<proteinExistence type="predicted"/>
<evidence type="ECO:0008006" key="4">
    <source>
        <dbReference type="Google" id="ProtNLM"/>
    </source>
</evidence>
<feature type="chain" id="PRO_5047333188" description="Outer membrane protein beta-barrel domain-containing protein" evidence="1">
    <location>
        <begin position="32"/>
        <end position="178"/>
    </location>
</feature>
<dbReference type="RefSeq" id="WP_263745641.1">
    <property type="nucleotide sequence ID" value="NZ_JAOWRF010000171.1"/>
</dbReference>
<protein>
    <recommendedName>
        <fullName evidence="4">Outer membrane protein beta-barrel domain-containing protein</fullName>
    </recommendedName>
</protein>
<name>A0ABT3AYN4_9CYAN</name>